<dbReference type="Proteomes" id="UP001367030">
    <property type="component" value="Unassembled WGS sequence"/>
</dbReference>
<reference evidence="1 2" key="1">
    <citation type="submission" date="2024-03" db="EMBL/GenBank/DDBJ databases">
        <title>Novel species of the genus Variovorax.</title>
        <authorList>
            <person name="Liu Q."/>
            <person name="Xin Y.-H."/>
        </authorList>
    </citation>
    <scope>NUCLEOTIDE SEQUENCE [LARGE SCALE GENOMIC DNA]</scope>
    <source>
        <strain evidence="1 2">KACC 18901</strain>
    </source>
</reference>
<evidence type="ECO:0000313" key="1">
    <source>
        <dbReference type="EMBL" id="MEJ8858629.1"/>
    </source>
</evidence>
<protein>
    <submittedName>
        <fullName evidence="1">Uncharacterized protein</fullName>
    </submittedName>
</protein>
<keyword evidence="2" id="KW-1185">Reference proteome</keyword>
<evidence type="ECO:0000313" key="2">
    <source>
        <dbReference type="Proteomes" id="UP001367030"/>
    </source>
</evidence>
<organism evidence="1 2">
    <name type="scientific">Variovorax robiniae</name>
    <dbReference type="NCBI Taxonomy" id="1836199"/>
    <lineage>
        <taxon>Bacteria</taxon>
        <taxon>Pseudomonadati</taxon>
        <taxon>Pseudomonadota</taxon>
        <taxon>Betaproteobacteria</taxon>
        <taxon>Burkholderiales</taxon>
        <taxon>Comamonadaceae</taxon>
        <taxon>Variovorax</taxon>
    </lineage>
</organism>
<dbReference type="RefSeq" id="WP_340338689.1">
    <property type="nucleotide sequence ID" value="NZ_JBBKZS010000018.1"/>
</dbReference>
<gene>
    <name evidence="1" type="ORF">WKW79_28930</name>
</gene>
<sequence>MPALVNLVVLFAALYVVLASVYGDSEQKWAYGAIGTIVGFWLRK</sequence>
<comment type="caution">
    <text evidence="1">The sequence shown here is derived from an EMBL/GenBank/DDBJ whole genome shotgun (WGS) entry which is preliminary data.</text>
</comment>
<dbReference type="EMBL" id="JBBKZS010000018">
    <property type="protein sequence ID" value="MEJ8858629.1"/>
    <property type="molecule type" value="Genomic_DNA"/>
</dbReference>
<proteinExistence type="predicted"/>
<name>A0ABU8XFZ1_9BURK</name>
<accession>A0ABU8XFZ1</accession>